<evidence type="ECO:0000259" key="24">
    <source>
        <dbReference type="Pfam" id="PF01299"/>
    </source>
</evidence>
<evidence type="ECO:0000256" key="15">
    <source>
        <dbReference type="ARBA" id="ARBA00029428"/>
    </source>
</evidence>
<keyword evidence="6 20" id="KW-0812">Transmembrane</keyword>
<evidence type="ECO:0000256" key="14">
    <source>
        <dbReference type="ARBA" id="ARBA00023329"/>
    </source>
</evidence>
<dbReference type="InterPro" id="IPR048524">
    <property type="entry name" value="Lamp2-like_TM"/>
</dbReference>
<dbReference type="GO" id="GO:0072594">
    <property type="term" value="P:establishment of protein localization to organelle"/>
    <property type="evidence" value="ECO:0007669"/>
    <property type="project" value="TreeGrafter"/>
</dbReference>
<protein>
    <recommendedName>
        <fullName evidence="18">Lysosome-associated membrane glycoprotein 5</fullName>
    </recommendedName>
    <alternativeName>
        <fullName evidence="19">Lysosome-associated membrane protein 5</fullName>
    </alternativeName>
</protein>
<feature type="domain" description="Lysosome-associated membrane glycoprotein 2-like transmembrane" evidence="25">
    <location>
        <begin position="343"/>
        <end position="373"/>
    </location>
</feature>
<gene>
    <name evidence="26" type="ORF">OCBIM_22021876mg</name>
</gene>
<dbReference type="PANTHER" id="PTHR11506">
    <property type="entry name" value="LYSOSOME-ASSOCIATED MEMBRANE GLYCOPROTEIN"/>
    <property type="match status" value="1"/>
</dbReference>
<feature type="domain" description="Lysosome-associated membrane glycoprotein 2-like luminal" evidence="24">
    <location>
        <begin position="190"/>
        <end position="307"/>
    </location>
</feature>
<dbReference type="InterPro" id="IPR048528">
    <property type="entry name" value="Lamp2-like_luminal"/>
</dbReference>
<reference evidence="26" key="1">
    <citation type="submission" date="2015-07" db="EMBL/GenBank/DDBJ databases">
        <title>MeaNS - Measles Nucleotide Surveillance Program.</title>
        <authorList>
            <person name="Tran T."/>
            <person name="Druce J."/>
        </authorList>
    </citation>
    <scope>NUCLEOTIDE SEQUENCE</scope>
    <source>
        <strain evidence="26">UCB-OBI-ISO-001</strain>
        <tissue evidence="26">Gonad</tissue>
    </source>
</reference>
<accession>A0A0L8FGL6</accession>
<dbReference type="Pfam" id="PF01299">
    <property type="entry name" value="Lamp2-like_luminal"/>
    <property type="match status" value="1"/>
</dbReference>
<name>A0A0L8FGL6_OCTBM</name>
<keyword evidence="11 20" id="KW-0472">Membrane</keyword>
<feature type="signal peptide" evidence="23">
    <location>
        <begin position="1"/>
        <end position="19"/>
    </location>
</feature>
<dbReference type="PANTHER" id="PTHR11506:SF35">
    <property type="entry name" value="LYSOSOME-ASSOCIATED MEMBRANE GLYCOPROTEIN 5"/>
    <property type="match status" value="1"/>
</dbReference>
<proteinExistence type="inferred from homology"/>
<evidence type="ECO:0000256" key="7">
    <source>
        <dbReference type="ARBA" id="ARBA00022729"/>
    </source>
</evidence>
<dbReference type="STRING" id="37653.A0A0L8FGL6"/>
<evidence type="ECO:0000256" key="8">
    <source>
        <dbReference type="ARBA" id="ARBA00022753"/>
    </source>
</evidence>
<evidence type="ECO:0000256" key="2">
    <source>
        <dbReference type="ARBA" id="ARBA00004158"/>
    </source>
</evidence>
<evidence type="ECO:0000256" key="23">
    <source>
        <dbReference type="SAM" id="SignalP"/>
    </source>
</evidence>
<evidence type="ECO:0000256" key="21">
    <source>
        <dbReference type="SAM" id="MobiDB-lite"/>
    </source>
</evidence>
<evidence type="ECO:0000256" key="6">
    <source>
        <dbReference type="ARBA" id="ARBA00022692"/>
    </source>
</evidence>
<keyword evidence="8" id="KW-0967">Endosome</keyword>
<comment type="similarity">
    <text evidence="5 20">Belongs to the LAMP family.</text>
</comment>
<dbReference type="Gene3D" id="2.40.160.110">
    <property type="match status" value="1"/>
</dbReference>
<keyword evidence="13" id="KW-0966">Cell projection</keyword>
<evidence type="ECO:0000256" key="3">
    <source>
        <dbReference type="ARBA" id="ARBA00004172"/>
    </source>
</evidence>
<dbReference type="OrthoDB" id="6232933at2759"/>
<evidence type="ECO:0000256" key="4">
    <source>
        <dbReference type="ARBA" id="ARBA00004279"/>
    </source>
</evidence>
<evidence type="ECO:0000256" key="16">
    <source>
        <dbReference type="ARBA" id="ARBA00053950"/>
    </source>
</evidence>
<keyword evidence="12" id="KW-0325">Glycoprotein</keyword>
<feature type="compositionally biased region" description="Polar residues" evidence="21">
    <location>
        <begin position="103"/>
        <end position="178"/>
    </location>
</feature>
<evidence type="ECO:0000256" key="5">
    <source>
        <dbReference type="ARBA" id="ARBA00009644"/>
    </source>
</evidence>
<evidence type="ECO:0000256" key="18">
    <source>
        <dbReference type="ARBA" id="ARBA00074379"/>
    </source>
</evidence>
<comment type="function">
    <text evidence="16">Plays a role in short-term synaptic plasticity in a subset of GABAergic neurons in the brain.</text>
</comment>
<evidence type="ECO:0000256" key="12">
    <source>
        <dbReference type="ARBA" id="ARBA00023180"/>
    </source>
</evidence>
<evidence type="ECO:0000256" key="19">
    <source>
        <dbReference type="ARBA" id="ARBA00076257"/>
    </source>
</evidence>
<evidence type="ECO:0000256" key="10">
    <source>
        <dbReference type="ARBA" id="ARBA00023018"/>
    </source>
</evidence>
<comment type="caution">
    <text evidence="20">Lacks conserved residue(s) required for the propagation of feature annotation.</text>
</comment>
<evidence type="ECO:0000256" key="22">
    <source>
        <dbReference type="SAM" id="Phobius"/>
    </source>
</evidence>
<evidence type="ECO:0000256" key="20">
    <source>
        <dbReference type="PROSITE-ProRule" id="PRU00740"/>
    </source>
</evidence>
<evidence type="ECO:0000256" key="17">
    <source>
        <dbReference type="ARBA" id="ARBA00060492"/>
    </source>
</evidence>
<dbReference type="GO" id="GO:0005765">
    <property type="term" value="C:lysosomal membrane"/>
    <property type="evidence" value="ECO:0007669"/>
    <property type="project" value="TreeGrafter"/>
</dbReference>
<dbReference type="KEGG" id="obi:106883513"/>
<evidence type="ECO:0000256" key="11">
    <source>
        <dbReference type="ARBA" id="ARBA00023136"/>
    </source>
</evidence>
<dbReference type="Pfam" id="PF21222">
    <property type="entry name" value="Lamp2_2nd"/>
    <property type="match status" value="1"/>
</dbReference>
<evidence type="ECO:0000256" key="9">
    <source>
        <dbReference type="ARBA" id="ARBA00022989"/>
    </source>
</evidence>
<evidence type="ECO:0000259" key="25">
    <source>
        <dbReference type="Pfam" id="PF21222"/>
    </source>
</evidence>
<keyword evidence="9 22" id="KW-1133">Transmembrane helix</keyword>
<evidence type="ECO:0000256" key="1">
    <source>
        <dbReference type="ARBA" id="ARBA00004151"/>
    </source>
</evidence>
<dbReference type="PROSITE" id="PS51407">
    <property type="entry name" value="LAMP_3"/>
    <property type="match status" value="1"/>
</dbReference>
<feature type="transmembrane region" description="Helical" evidence="22">
    <location>
        <begin position="342"/>
        <end position="364"/>
    </location>
</feature>
<feature type="compositionally biased region" description="Low complexity" evidence="21">
    <location>
        <begin position="32"/>
        <end position="102"/>
    </location>
</feature>
<keyword evidence="10" id="KW-0770">Synapse</keyword>
<comment type="subcellular location">
    <subcellularLocation>
        <location evidence="4">Cell projection</location>
        <location evidence="4">Dendrite</location>
    </subcellularLocation>
    <subcellularLocation>
        <location evidence="17">Cell projection</location>
        <location evidence="17">Growth cone membrane</location>
        <topology evidence="17">Single-pass type I membrane protein</topology>
    </subcellularLocation>
    <subcellularLocation>
        <location evidence="15">Cytoplasmic vesicle</location>
        <location evidence="15">Secretory vesicle</location>
        <location evidence="15">Synaptic vesicle membrane</location>
        <topology evidence="15">Single-pass type I membrane protein</topology>
    </subcellularLocation>
    <subcellularLocation>
        <location evidence="2">Early endosome membrane</location>
        <topology evidence="2">Single-pass type I membrane protein</topology>
    </subcellularLocation>
    <subcellularLocation>
        <location evidence="1">Endoplasmic reticulum-Golgi intermediate compartment membrane</location>
        <topology evidence="1">Single-pass type I membrane protein</topology>
    </subcellularLocation>
    <subcellularLocation>
        <location evidence="20">Membrane</location>
        <topology evidence="20">Single-pass type I membrane protein</topology>
    </subcellularLocation>
    <subcellularLocation>
        <location evidence="3">Recycling endosome</location>
    </subcellularLocation>
</comment>
<dbReference type="OMA" id="CENGLEY"/>
<dbReference type="GO" id="GO:0031902">
    <property type="term" value="C:late endosome membrane"/>
    <property type="evidence" value="ECO:0007669"/>
    <property type="project" value="TreeGrafter"/>
</dbReference>
<keyword evidence="14" id="KW-0968">Cytoplasmic vesicle</keyword>
<dbReference type="AlphaFoldDB" id="A0A0L8FGL6"/>
<evidence type="ECO:0000313" key="26">
    <source>
        <dbReference type="EMBL" id="KOF62779.1"/>
    </source>
</evidence>
<dbReference type="CDD" id="cd12087">
    <property type="entry name" value="TM_EGFR-like"/>
    <property type="match status" value="1"/>
</dbReference>
<dbReference type="InterPro" id="IPR002000">
    <property type="entry name" value="Lysosome-assoc_membr_glycop"/>
</dbReference>
<feature type="chain" id="PRO_5005582347" description="Lysosome-associated membrane glycoprotein 5" evidence="23">
    <location>
        <begin position="20"/>
        <end position="376"/>
    </location>
</feature>
<dbReference type="GO" id="GO:0005886">
    <property type="term" value="C:plasma membrane"/>
    <property type="evidence" value="ECO:0007669"/>
    <property type="project" value="UniProtKB-SubCell"/>
</dbReference>
<organism evidence="26">
    <name type="scientific">Octopus bimaculoides</name>
    <name type="common">California two-spotted octopus</name>
    <dbReference type="NCBI Taxonomy" id="37653"/>
    <lineage>
        <taxon>Eukaryota</taxon>
        <taxon>Metazoa</taxon>
        <taxon>Spiralia</taxon>
        <taxon>Lophotrochozoa</taxon>
        <taxon>Mollusca</taxon>
        <taxon>Cephalopoda</taxon>
        <taxon>Coleoidea</taxon>
        <taxon>Octopodiformes</taxon>
        <taxon>Octopoda</taxon>
        <taxon>Incirrata</taxon>
        <taxon>Octopodidae</taxon>
        <taxon>Octopus</taxon>
    </lineage>
</organism>
<dbReference type="EMBL" id="KQ432369">
    <property type="protein sequence ID" value="KOF62779.1"/>
    <property type="molecule type" value="Genomic_DNA"/>
</dbReference>
<feature type="region of interest" description="Disordered" evidence="21">
    <location>
        <begin position="32"/>
        <end position="184"/>
    </location>
</feature>
<keyword evidence="7 23" id="KW-0732">Signal</keyword>
<evidence type="ECO:0000256" key="13">
    <source>
        <dbReference type="ARBA" id="ARBA00023273"/>
    </source>
</evidence>
<sequence length="376" mass="40434">MKSILICVAVLILSNITTGSISNPVVITQPTTSVTTEKPSTTSVTTEKPSTTSVTTEKPSTTSVTTEKPSTTSVTTEKPSTTSVTTEKPSTTSVTTEKPSTPNVTTEKSSTPNVTTEKPSTPNVTTEKPSTPNVTTEKPSTPNVTTEKPSTPNVTTEKPSTPNVTTEKPSTPNVTTEKPTTHIPIPKRSTKYVVTGANGQRCIVITTEISYKYSYKNISENGSIFSNATHNGTCNDTADELSIYSSNVHLDLVFAKNVSTKFLKKVVLSFGDQNLTDSKDNMNELLLKDNEYFICKSSKKITLNNSVITFSDLTLDIFRNATNTTTLGSRHICVEDMKTSSIVPIAVGAALAGLVITVLIAYLIGRKRSRRGYESV</sequence>